<evidence type="ECO:0000313" key="5">
    <source>
        <dbReference type="Proteomes" id="UP000001357"/>
    </source>
</evidence>
<dbReference type="PANTHER" id="PTHR24171">
    <property type="entry name" value="ANKYRIN REPEAT DOMAIN-CONTAINING PROTEIN 39-RELATED"/>
    <property type="match status" value="1"/>
</dbReference>
<feature type="non-terminal residue" evidence="4">
    <location>
        <position position="85"/>
    </location>
</feature>
<dbReference type="SMART" id="SM00248">
    <property type="entry name" value="ANK"/>
    <property type="match status" value="2"/>
</dbReference>
<evidence type="ECO:0000256" key="3">
    <source>
        <dbReference type="PROSITE-ProRule" id="PRU00023"/>
    </source>
</evidence>
<gene>
    <name evidence="4" type="ORF">MONBRDRAFT_3288</name>
</gene>
<evidence type="ECO:0000256" key="1">
    <source>
        <dbReference type="ARBA" id="ARBA00022737"/>
    </source>
</evidence>
<keyword evidence="5" id="KW-1185">Reference proteome</keyword>
<dbReference type="InterPro" id="IPR036770">
    <property type="entry name" value="Ankyrin_rpt-contain_sf"/>
</dbReference>
<dbReference type="Gene3D" id="1.25.40.20">
    <property type="entry name" value="Ankyrin repeat-containing domain"/>
    <property type="match status" value="1"/>
</dbReference>
<accession>A9URQ1</accession>
<dbReference type="AlphaFoldDB" id="A9URQ1"/>
<reference evidence="4 5" key="1">
    <citation type="journal article" date="2008" name="Nature">
        <title>The genome of the choanoflagellate Monosiga brevicollis and the origin of metazoans.</title>
        <authorList>
            <consortium name="JGI Sequencing"/>
            <person name="King N."/>
            <person name="Westbrook M.J."/>
            <person name="Young S.L."/>
            <person name="Kuo A."/>
            <person name="Abedin M."/>
            <person name="Chapman J."/>
            <person name="Fairclough S."/>
            <person name="Hellsten U."/>
            <person name="Isogai Y."/>
            <person name="Letunic I."/>
            <person name="Marr M."/>
            <person name="Pincus D."/>
            <person name="Putnam N."/>
            <person name="Rokas A."/>
            <person name="Wright K.J."/>
            <person name="Zuzow R."/>
            <person name="Dirks W."/>
            <person name="Good M."/>
            <person name="Goodstein D."/>
            <person name="Lemons D."/>
            <person name="Li W."/>
            <person name="Lyons J.B."/>
            <person name="Morris A."/>
            <person name="Nichols S."/>
            <person name="Richter D.J."/>
            <person name="Salamov A."/>
            <person name="Bork P."/>
            <person name="Lim W.A."/>
            <person name="Manning G."/>
            <person name="Miller W.T."/>
            <person name="McGinnis W."/>
            <person name="Shapiro H."/>
            <person name="Tjian R."/>
            <person name="Grigoriev I.V."/>
            <person name="Rokhsar D."/>
        </authorList>
    </citation>
    <scope>NUCLEOTIDE SEQUENCE [LARGE SCALE GENOMIC DNA]</scope>
    <source>
        <strain evidence="5">MX1 / ATCC 50154</strain>
    </source>
</reference>
<keyword evidence="1" id="KW-0677">Repeat</keyword>
<dbReference type="SUPFAM" id="SSF48403">
    <property type="entry name" value="Ankyrin repeat"/>
    <property type="match status" value="1"/>
</dbReference>
<dbReference type="EMBL" id="CH991544">
    <property type="protein sequence ID" value="EDQ91644.1"/>
    <property type="molecule type" value="Genomic_DNA"/>
</dbReference>
<feature type="non-terminal residue" evidence="4">
    <location>
        <position position="1"/>
    </location>
</feature>
<proteinExistence type="predicted"/>
<dbReference type="InParanoid" id="A9URQ1"/>
<dbReference type="Pfam" id="PF12796">
    <property type="entry name" value="Ank_2"/>
    <property type="match status" value="1"/>
</dbReference>
<feature type="repeat" description="ANK" evidence="3">
    <location>
        <begin position="41"/>
        <end position="73"/>
    </location>
</feature>
<feature type="repeat" description="ANK" evidence="3">
    <location>
        <begin position="8"/>
        <end position="40"/>
    </location>
</feature>
<organism evidence="4 5">
    <name type="scientific">Monosiga brevicollis</name>
    <name type="common">Choanoflagellate</name>
    <dbReference type="NCBI Taxonomy" id="81824"/>
    <lineage>
        <taxon>Eukaryota</taxon>
        <taxon>Choanoflagellata</taxon>
        <taxon>Craspedida</taxon>
        <taxon>Salpingoecidae</taxon>
        <taxon>Monosiga</taxon>
    </lineage>
</organism>
<dbReference type="Proteomes" id="UP000001357">
    <property type="component" value="Unassembled WGS sequence"/>
</dbReference>
<keyword evidence="2 3" id="KW-0040">ANK repeat</keyword>
<protein>
    <submittedName>
        <fullName evidence="4">Uncharacterized protein</fullName>
    </submittedName>
</protein>
<dbReference type="InterPro" id="IPR002110">
    <property type="entry name" value="Ankyrin_rpt"/>
</dbReference>
<dbReference type="PROSITE" id="PS50088">
    <property type="entry name" value="ANK_REPEAT"/>
    <property type="match status" value="2"/>
</dbReference>
<evidence type="ECO:0000313" key="4">
    <source>
        <dbReference type="EMBL" id="EDQ91644.1"/>
    </source>
</evidence>
<sequence length="85" mass="8603">NPDTRDTAGTSPLHMAVSLGQASLVQALLDAGAEPTVCDQRQRTPLHTAVEAGHTDVVRALVKIGGDALMAATDAAGCTVAHLAC</sequence>
<evidence type="ECO:0000256" key="2">
    <source>
        <dbReference type="ARBA" id="ARBA00023043"/>
    </source>
</evidence>
<dbReference type="PROSITE" id="PS50297">
    <property type="entry name" value="ANK_REP_REGION"/>
    <property type="match status" value="2"/>
</dbReference>
<name>A9URQ1_MONBE</name>
<dbReference type="GeneID" id="5888328"/>
<dbReference type="RefSeq" id="XP_001742930.1">
    <property type="nucleotide sequence ID" value="XM_001742878.1"/>
</dbReference>
<dbReference type="KEGG" id="mbr:MONBRDRAFT_3288"/>